<feature type="compositionally biased region" description="Polar residues" evidence="1">
    <location>
        <begin position="1"/>
        <end position="14"/>
    </location>
</feature>
<comment type="caution">
    <text evidence="2">The sequence shown here is derived from an EMBL/GenBank/DDBJ whole genome shotgun (WGS) entry which is preliminary data.</text>
</comment>
<name>A0ABP6QQN8_9ACTN</name>
<gene>
    <name evidence="2" type="ORF">GCM10010469_09300</name>
</gene>
<protein>
    <recommendedName>
        <fullName evidence="4">Transcriptional regulator</fullName>
    </recommendedName>
</protein>
<proteinExistence type="predicted"/>
<reference evidence="3" key="1">
    <citation type="journal article" date="2019" name="Int. J. Syst. Evol. Microbiol.">
        <title>The Global Catalogue of Microorganisms (GCM) 10K type strain sequencing project: providing services to taxonomists for standard genome sequencing and annotation.</title>
        <authorList>
            <consortium name="The Broad Institute Genomics Platform"/>
            <consortium name="The Broad Institute Genome Sequencing Center for Infectious Disease"/>
            <person name="Wu L."/>
            <person name="Ma J."/>
        </authorList>
    </citation>
    <scope>NUCLEOTIDE SEQUENCE [LARGE SCALE GENOMIC DNA]</scope>
    <source>
        <strain evidence="3">JCM 9381</strain>
    </source>
</reference>
<sequence length="156" mass="16649">MARPISTTSAQVRANRSAKPELSGVLERANQRVGEIRDHPVTRSSREGRFIPVGNGTVGRSVLDVRSAEQAGVPPGPVGEGARRTAEDVLDAETGAEFVLGRLAPDAERRVDDLLEISALGLSLAPLFARLTEWGAADLGRVEGARRAYDADPARR</sequence>
<keyword evidence="3" id="KW-1185">Reference proteome</keyword>
<evidence type="ECO:0000256" key="1">
    <source>
        <dbReference type="SAM" id="MobiDB-lite"/>
    </source>
</evidence>
<feature type="region of interest" description="Disordered" evidence="1">
    <location>
        <begin position="1"/>
        <end position="26"/>
    </location>
</feature>
<dbReference type="EMBL" id="BAAAUW010000002">
    <property type="protein sequence ID" value="GAA3250497.1"/>
    <property type="molecule type" value="Genomic_DNA"/>
</dbReference>
<accession>A0ABP6QQN8</accession>
<dbReference type="Proteomes" id="UP001500728">
    <property type="component" value="Unassembled WGS sequence"/>
</dbReference>
<organism evidence="2 3">
    <name type="scientific">Streptomyces labedae</name>
    <dbReference type="NCBI Taxonomy" id="285569"/>
    <lineage>
        <taxon>Bacteria</taxon>
        <taxon>Bacillati</taxon>
        <taxon>Actinomycetota</taxon>
        <taxon>Actinomycetes</taxon>
        <taxon>Kitasatosporales</taxon>
        <taxon>Streptomycetaceae</taxon>
        <taxon>Streptomyces</taxon>
    </lineage>
</organism>
<evidence type="ECO:0000313" key="2">
    <source>
        <dbReference type="EMBL" id="GAA3250497.1"/>
    </source>
</evidence>
<evidence type="ECO:0000313" key="3">
    <source>
        <dbReference type="Proteomes" id="UP001500728"/>
    </source>
</evidence>
<evidence type="ECO:0008006" key="4">
    <source>
        <dbReference type="Google" id="ProtNLM"/>
    </source>
</evidence>